<evidence type="ECO:0000313" key="2">
    <source>
        <dbReference type="EMBL" id="BDG71560.1"/>
    </source>
</evidence>
<reference evidence="2 3" key="1">
    <citation type="journal article" date="2016" name="Microbes Environ.">
        <title>Phylogenetically diverse aerobic anoxygenic phototrophic bacteria isolated from epilithic biofilms in Tama river, Japan.</title>
        <authorList>
            <person name="Hirose S."/>
            <person name="Matsuura K."/>
            <person name="Haruta S."/>
        </authorList>
    </citation>
    <scope>NUCLEOTIDE SEQUENCE [LARGE SCALE GENOMIC DNA]</scope>
    <source>
        <strain evidence="2 3">S08</strain>
    </source>
</reference>
<sequence>MMGLRECRKRPPIKADREFGPVVTTRPAYPAQQQHAAGCDNLKAIKSDQHIAAEAGLHEGSRLLGDQVSYSMRRTVNLGVLG</sequence>
<organism evidence="2 3">
    <name type="scientific">Roseomonas fluvialis</name>
    <dbReference type="NCBI Taxonomy" id="1750527"/>
    <lineage>
        <taxon>Bacteria</taxon>
        <taxon>Pseudomonadati</taxon>
        <taxon>Pseudomonadota</taxon>
        <taxon>Alphaproteobacteria</taxon>
        <taxon>Acetobacterales</taxon>
        <taxon>Roseomonadaceae</taxon>
        <taxon>Roseomonas</taxon>
    </lineage>
</organism>
<proteinExistence type="predicted"/>
<evidence type="ECO:0000313" key="3">
    <source>
        <dbReference type="Proteomes" id="UP000831327"/>
    </source>
</evidence>
<dbReference type="EMBL" id="AP025637">
    <property type="protein sequence ID" value="BDG71560.1"/>
    <property type="molecule type" value="Genomic_DNA"/>
</dbReference>
<protein>
    <submittedName>
        <fullName evidence="2">Uncharacterized protein</fullName>
    </submittedName>
</protein>
<keyword evidence="3" id="KW-1185">Reference proteome</keyword>
<evidence type="ECO:0000256" key="1">
    <source>
        <dbReference type="SAM" id="MobiDB-lite"/>
    </source>
</evidence>
<dbReference type="Proteomes" id="UP000831327">
    <property type="component" value="Chromosome"/>
</dbReference>
<feature type="region of interest" description="Disordered" evidence="1">
    <location>
        <begin position="1"/>
        <end position="20"/>
    </location>
</feature>
<name>A0ABM7Y172_9PROT</name>
<accession>A0ABM7Y172</accession>
<gene>
    <name evidence="2" type="ORF">Rmf_14890</name>
</gene>